<dbReference type="InterPro" id="IPR036388">
    <property type="entry name" value="WH-like_DNA-bd_sf"/>
</dbReference>
<dbReference type="InterPro" id="IPR036390">
    <property type="entry name" value="WH_DNA-bd_sf"/>
</dbReference>
<evidence type="ECO:0000313" key="1">
    <source>
        <dbReference type="EMBL" id="CAH1199054.1"/>
    </source>
</evidence>
<keyword evidence="2" id="KW-1185">Reference proteome</keyword>
<dbReference type="PANTHER" id="PTHR33221">
    <property type="entry name" value="WINGED HELIX-TURN-HELIX TRANSCRIPTIONAL REGULATOR, RRF2 FAMILY"/>
    <property type="match status" value="1"/>
</dbReference>
<reference evidence="1" key="1">
    <citation type="submission" date="2022-01" db="EMBL/GenBank/DDBJ databases">
        <authorList>
            <person name="Criscuolo A."/>
        </authorList>
    </citation>
    <scope>NUCLEOTIDE SEQUENCE</scope>
    <source>
        <strain evidence="1">CIP111893</strain>
    </source>
</reference>
<evidence type="ECO:0000313" key="2">
    <source>
        <dbReference type="Proteomes" id="UP000838686"/>
    </source>
</evidence>
<dbReference type="PROSITE" id="PS51197">
    <property type="entry name" value="HTH_RRF2_2"/>
    <property type="match status" value="1"/>
</dbReference>
<comment type="caution">
    <text evidence="1">The sequence shown here is derived from an EMBL/GenBank/DDBJ whole genome shotgun (WGS) entry which is preliminary data.</text>
</comment>
<dbReference type="Proteomes" id="UP000838686">
    <property type="component" value="Unassembled WGS sequence"/>
</dbReference>
<dbReference type="EMBL" id="CAKMMF010000005">
    <property type="protein sequence ID" value="CAH1199054.1"/>
    <property type="molecule type" value="Genomic_DNA"/>
</dbReference>
<dbReference type="SUPFAM" id="SSF46785">
    <property type="entry name" value="Winged helix' DNA-binding domain"/>
    <property type="match status" value="1"/>
</dbReference>
<accession>A0ABN8G7U4</accession>
<protein>
    <submittedName>
        <fullName evidence="1">HTH-type transcriptional regulator YwnA</fullName>
    </submittedName>
</protein>
<dbReference type="Gene3D" id="1.10.10.10">
    <property type="entry name" value="Winged helix-like DNA-binding domain superfamily/Winged helix DNA-binding domain"/>
    <property type="match status" value="1"/>
</dbReference>
<name>A0ABN8G7U4_9BACL</name>
<dbReference type="Pfam" id="PF02082">
    <property type="entry name" value="Rrf2"/>
    <property type="match status" value="1"/>
</dbReference>
<dbReference type="PANTHER" id="PTHR33221:SF15">
    <property type="entry name" value="HTH-TYPE TRANSCRIPTIONAL REGULATOR YWGB-RELATED"/>
    <property type="match status" value="1"/>
</dbReference>
<gene>
    <name evidence="1" type="primary">ywnA_2</name>
    <name evidence="1" type="ORF">PAECIP111893_01218</name>
</gene>
<organism evidence="1 2">
    <name type="scientific">Paenibacillus plantiphilus</name>
    <dbReference type="NCBI Taxonomy" id="2905650"/>
    <lineage>
        <taxon>Bacteria</taxon>
        <taxon>Bacillati</taxon>
        <taxon>Bacillota</taxon>
        <taxon>Bacilli</taxon>
        <taxon>Bacillales</taxon>
        <taxon>Paenibacillaceae</taxon>
        <taxon>Paenibacillus</taxon>
    </lineage>
</organism>
<sequence length="155" mass="17017">MTSRLDITILVTTVVMTLKQISTRFSIAVHTLSLIAVSPNDCTGDFIAGSVNTNPVVIRRIMGMLKKAGLVDVRPGVGGATLLKDLDRITLLDVYRAVNVTEENQLFRIHENPNINCPVGRNIEQVLQAELKDAQSAMEQRLAGTTLDQLISKFE</sequence>
<dbReference type="InterPro" id="IPR000944">
    <property type="entry name" value="Tscrpt_reg_Rrf2"/>
</dbReference>
<proteinExistence type="predicted"/>